<evidence type="ECO:0000256" key="2">
    <source>
        <dbReference type="ARBA" id="ARBA00022840"/>
    </source>
</evidence>
<feature type="domain" description="ABC transporter" evidence="3">
    <location>
        <begin position="2"/>
        <end position="208"/>
    </location>
</feature>
<reference evidence="5" key="1">
    <citation type="submission" date="2018-11" db="EMBL/GenBank/DDBJ databases">
        <title>Chitinophaga lutea sp.nov., isolate from arsenic contaminated soil.</title>
        <authorList>
            <person name="Zong Y."/>
        </authorList>
    </citation>
    <scope>NUCLEOTIDE SEQUENCE [LARGE SCALE GENOMIC DNA]</scope>
    <source>
        <strain evidence="5">YLT18</strain>
    </source>
</reference>
<dbReference type="EMBL" id="RMBX01000007">
    <property type="protein sequence ID" value="RPD40349.1"/>
    <property type="molecule type" value="Genomic_DNA"/>
</dbReference>
<keyword evidence="5" id="KW-1185">Reference proteome</keyword>
<evidence type="ECO:0000259" key="3">
    <source>
        <dbReference type="PROSITE" id="PS50893"/>
    </source>
</evidence>
<protein>
    <submittedName>
        <fullName evidence="4">ATP-binding cassette domain-containing protein</fullName>
    </submittedName>
</protein>
<proteinExistence type="predicted"/>
<dbReference type="InterPro" id="IPR003593">
    <property type="entry name" value="AAA+_ATPase"/>
</dbReference>
<dbReference type="InterPro" id="IPR017871">
    <property type="entry name" value="ABC_transporter-like_CS"/>
</dbReference>
<evidence type="ECO:0000313" key="4">
    <source>
        <dbReference type="EMBL" id="RPD40349.1"/>
    </source>
</evidence>
<dbReference type="GO" id="GO:0022857">
    <property type="term" value="F:transmembrane transporter activity"/>
    <property type="evidence" value="ECO:0007669"/>
    <property type="project" value="TreeGrafter"/>
</dbReference>
<gene>
    <name evidence="4" type="ORF">EG028_13610</name>
</gene>
<comment type="caution">
    <text evidence="4">The sequence shown here is derived from an EMBL/GenBank/DDBJ whole genome shotgun (WGS) entry which is preliminary data.</text>
</comment>
<dbReference type="InterPro" id="IPR003439">
    <property type="entry name" value="ABC_transporter-like_ATP-bd"/>
</dbReference>
<dbReference type="GO" id="GO:0005886">
    <property type="term" value="C:plasma membrane"/>
    <property type="evidence" value="ECO:0007669"/>
    <property type="project" value="TreeGrafter"/>
</dbReference>
<evidence type="ECO:0000256" key="1">
    <source>
        <dbReference type="ARBA" id="ARBA00022741"/>
    </source>
</evidence>
<keyword evidence="2 4" id="KW-0067">ATP-binding</keyword>
<dbReference type="InterPro" id="IPR015854">
    <property type="entry name" value="ABC_transpr_LolD-like"/>
</dbReference>
<accession>A0A3N4ML89</accession>
<dbReference type="PROSITE" id="PS50893">
    <property type="entry name" value="ABC_TRANSPORTER_2"/>
    <property type="match status" value="1"/>
</dbReference>
<dbReference type="PANTHER" id="PTHR24220">
    <property type="entry name" value="IMPORT ATP-BINDING PROTEIN"/>
    <property type="match status" value="1"/>
</dbReference>
<organism evidence="4 5">
    <name type="scientific">Chitinophaga barathri</name>
    <dbReference type="NCBI Taxonomy" id="1647451"/>
    <lineage>
        <taxon>Bacteria</taxon>
        <taxon>Pseudomonadati</taxon>
        <taxon>Bacteroidota</taxon>
        <taxon>Chitinophagia</taxon>
        <taxon>Chitinophagales</taxon>
        <taxon>Chitinophagaceae</taxon>
        <taxon>Chitinophaga</taxon>
    </lineage>
</organism>
<name>A0A3N4ML89_9BACT</name>
<keyword evidence="1" id="KW-0547">Nucleotide-binding</keyword>
<dbReference type="Gene3D" id="3.40.50.300">
    <property type="entry name" value="P-loop containing nucleotide triphosphate hydrolases"/>
    <property type="match status" value="1"/>
</dbReference>
<dbReference type="InterPro" id="IPR027417">
    <property type="entry name" value="P-loop_NTPase"/>
</dbReference>
<sequence>MIYTKDLAYAHPNGRLLQFPDLACEGGKALLITGASGTGKTTLLHLLAGLLRPASGDVRVGGLSLPQLKPAAMDNFRGKNIGLVFQASHFIASLSIKENLLLPSTLVKAPVSQERLLQLAEKLRIAGLLHKKPAHLSQGEQQRASIARALLQNPQVLLADEPTASLDDHNCEAVAQLLGEQAQQQNAALLVVTHDNRLKQLFRDHIQLT</sequence>
<dbReference type="RefSeq" id="WP_120517333.1">
    <property type="nucleotide sequence ID" value="NZ_QXZY01000008.1"/>
</dbReference>
<dbReference type="Pfam" id="PF00005">
    <property type="entry name" value="ABC_tran"/>
    <property type="match status" value="1"/>
</dbReference>
<dbReference type="AlphaFoldDB" id="A0A3N4ML89"/>
<dbReference type="PROSITE" id="PS00211">
    <property type="entry name" value="ABC_TRANSPORTER_1"/>
    <property type="match status" value="1"/>
</dbReference>
<dbReference type="OrthoDB" id="1414429at2"/>
<evidence type="ECO:0000313" key="5">
    <source>
        <dbReference type="Proteomes" id="UP000279089"/>
    </source>
</evidence>
<dbReference type="SUPFAM" id="SSF52540">
    <property type="entry name" value="P-loop containing nucleoside triphosphate hydrolases"/>
    <property type="match status" value="1"/>
</dbReference>
<dbReference type="GO" id="GO:0005524">
    <property type="term" value="F:ATP binding"/>
    <property type="evidence" value="ECO:0007669"/>
    <property type="project" value="UniProtKB-KW"/>
</dbReference>
<dbReference type="SMART" id="SM00382">
    <property type="entry name" value="AAA"/>
    <property type="match status" value="1"/>
</dbReference>
<dbReference type="GO" id="GO:0016887">
    <property type="term" value="F:ATP hydrolysis activity"/>
    <property type="evidence" value="ECO:0007669"/>
    <property type="project" value="InterPro"/>
</dbReference>
<dbReference type="Proteomes" id="UP000279089">
    <property type="component" value="Unassembled WGS sequence"/>
</dbReference>